<protein>
    <submittedName>
        <fullName evidence="1">Uncharacterized protein</fullName>
    </submittedName>
</protein>
<comment type="caution">
    <text evidence="1">The sequence shown here is derived from an EMBL/GenBank/DDBJ whole genome shotgun (WGS) entry which is preliminary data.</text>
</comment>
<sequence>MENWGKSSLSSVPDTLSRPAILSCIKKKILTLKGGQTNFPAFYGYPPTFQDSQDLGQLAATLATHVASWSLSAQLPNSQPPQIPTDSIFQVLKKKTLIDDSNYKERHLTGRIYFDDPPIPFAGIYPTFIVVDLI</sequence>
<dbReference type="AlphaFoldDB" id="A0A151NBI4"/>
<name>A0A151NBI4_ALLMI</name>
<organism evidence="1 2">
    <name type="scientific">Alligator mississippiensis</name>
    <name type="common">American alligator</name>
    <dbReference type="NCBI Taxonomy" id="8496"/>
    <lineage>
        <taxon>Eukaryota</taxon>
        <taxon>Metazoa</taxon>
        <taxon>Chordata</taxon>
        <taxon>Craniata</taxon>
        <taxon>Vertebrata</taxon>
        <taxon>Euteleostomi</taxon>
        <taxon>Archelosauria</taxon>
        <taxon>Archosauria</taxon>
        <taxon>Crocodylia</taxon>
        <taxon>Alligatoridae</taxon>
        <taxon>Alligatorinae</taxon>
        <taxon>Alligator</taxon>
    </lineage>
</organism>
<keyword evidence="2" id="KW-1185">Reference proteome</keyword>
<gene>
    <name evidence="1" type="ORF">Y1Q_0002487</name>
</gene>
<evidence type="ECO:0000313" key="2">
    <source>
        <dbReference type="Proteomes" id="UP000050525"/>
    </source>
</evidence>
<proteinExistence type="predicted"/>
<dbReference type="EMBL" id="AKHW03003565">
    <property type="protein sequence ID" value="KYO34188.1"/>
    <property type="molecule type" value="Genomic_DNA"/>
</dbReference>
<accession>A0A151NBI4</accession>
<dbReference type="Proteomes" id="UP000050525">
    <property type="component" value="Unassembled WGS sequence"/>
</dbReference>
<reference evidence="1 2" key="1">
    <citation type="journal article" date="2012" name="Genome Biol.">
        <title>Sequencing three crocodilian genomes to illuminate the evolution of archosaurs and amniotes.</title>
        <authorList>
            <person name="St John J.A."/>
            <person name="Braun E.L."/>
            <person name="Isberg S.R."/>
            <person name="Miles L.G."/>
            <person name="Chong A.Y."/>
            <person name="Gongora J."/>
            <person name="Dalzell P."/>
            <person name="Moran C."/>
            <person name="Bed'hom B."/>
            <person name="Abzhanov A."/>
            <person name="Burgess S.C."/>
            <person name="Cooksey A.M."/>
            <person name="Castoe T.A."/>
            <person name="Crawford N.G."/>
            <person name="Densmore L.D."/>
            <person name="Drew J.C."/>
            <person name="Edwards S.V."/>
            <person name="Faircloth B.C."/>
            <person name="Fujita M.K."/>
            <person name="Greenwold M.J."/>
            <person name="Hoffmann F.G."/>
            <person name="Howard J.M."/>
            <person name="Iguchi T."/>
            <person name="Janes D.E."/>
            <person name="Khan S.Y."/>
            <person name="Kohno S."/>
            <person name="de Koning A.J."/>
            <person name="Lance S.L."/>
            <person name="McCarthy F.M."/>
            <person name="McCormack J.E."/>
            <person name="Merchant M.E."/>
            <person name="Peterson D.G."/>
            <person name="Pollock D.D."/>
            <person name="Pourmand N."/>
            <person name="Raney B.J."/>
            <person name="Roessler K.A."/>
            <person name="Sanford J.R."/>
            <person name="Sawyer R.H."/>
            <person name="Schmidt C.J."/>
            <person name="Triplett E.W."/>
            <person name="Tuberville T.D."/>
            <person name="Venegas-Anaya M."/>
            <person name="Howard J.T."/>
            <person name="Jarvis E.D."/>
            <person name="Guillette L.J.Jr."/>
            <person name="Glenn T.C."/>
            <person name="Green R.E."/>
            <person name="Ray D.A."/>
        </authorList>
    </citation>
    <scope>NUCLEOTIDE SEQUENCE [LARGE SCALE GENOMIC DNA]</scope>
    <source>
        <strain evidence="1">KSC_2009_1</strain>
    </source>
</reference>
<evidence type="ECO:0000313" key="1">
    <source>
        <dbReference type="EMBL" id="KYO34188.1"/>
    </source>
</evidence>